<dbReference type="GeneID" id="87872705"/>
<evidence type="ECO:0000313" key="3">
    <source>
        <dbReference type="Proteomes" id="UP001285908"/>
    </source>
</evidence>
<feature type="transmembrane region" description="Helical" evidence="1">
    <location>
        <begin position="12"/>
        <end position="34"/>
    </location>
</feature>
<evidence type="ECO:0000313" key="2">
    <source>
        <dbReference type="EMBL" id="KAK3490491.1"/>
    </source>
</evidence>
<proteinExistence type="predicted"/>
<feature type="non-terminal residue" evidence="2">
    <location>
        <position position="1"/>
    </location>
</feature>
<sequence>AVPSPILARSCLAAKTFPLCFFLSFYFFIFFPSLSLRPQAHVLSLFLGVQFLFSASLSRSHSVPDTYKSWGTSPLQIFGRASDEGSACCDPPFRSSCHLSPSTSFP</sequence>
<keyword evidence="1" id="KW-0812">Transmembrane</keyword>
<reference evidence="2 3" key="1">
    <citation type="journal article" date="2023" name="Mol. Phylogenet. Evol.">
        <title>Genome-scale phylogeny and comparative genomics of the fungal order Sordariales.</title>
        <authorList>
            <person name="Hensen N."/>
            <person name="Bonometti L."/>
            <person name="Westerberg I."/>
            <person name="Brannstrom I.O."/>
            <person name="Guillou S."/>
            <person name="Cros-Aarteil S."/>
            <person name="Calhoun S."/>
            <person name="Haridas S."/>
            <person name="Kuo A."/>
            <person name="Mondo S."/>
            <person name="Pangilinan J."/>
            <person name="Riley R."/>
            <person name="LaButti K."/>
            <person name="Andreopoulos B."/>
            <person name="Lipzen A."/>
            <person name="Chen C."/>
            <person name="Yan M."/>
            <person name="Daum C."/>
            <person name="Ng V."/>
            <person name="Clum A."/>
            <person name="Steindorff A."/>
            <person name="Ohm R.A."/>
            <person name="Martin F."/>
            <person name="Silar P."/>
            <person name="Natvig D.O."/>
            <person name="Lalanne C."/>
            <person name="Gautier V."/>
            <person name="Ament-Velasquez S.L."/>
            <person name="Kruys A."/>
            <person name="Hutchinson M.I."/>
            <person name="Powell A.J."/>
            <person name="Barry K."/>
            <person name="Miller A.N."/>
            <person name="Grigoriev I.V."/>
            <person name="Debuchy R."/>
            <person name="Gladieux P."/>
            <person name="Hiltunen Thoren M."/>
            <person name="Johannesson H."/>
        </authorList>
    </citation>
    <scope>NUCLEOTIDE SEQUENCE [LARGE SCALE GENOMIC DNA]</scope>
    <source>
        <strain evidence="2 3">FGSC 10403</strain>
    </source>
</reference>
<protein>
    <submittedName>
        <fullName evidence="2">Uncharacterized protein</fullName>
    </submittedName>
</protein>
<dbReference type="RefSeq" id="XP_062691674.1">
    <property type="nucleotide sequence ID" value="XM_062835083.1"/>
</dbReference>
<keyword evidence="1" id="KW-1133">Transmembrane helix</keyword>
<keyword evidence="1" id="KW-0472">Membrane</keyword>
<gene>
    <name evidence="2" type="ORF">B0T23DRAFT_318573</name>
</gene>
<dbReference type="AlphaFoldDB" id="A0AAJ0I5L0"/>
<organism evidence="2 3">
    <name type="scientific">Neurospora hispaniola</name>
    <dbReference type="NCBI Taxonomy" id="588809"/>
    <lineage>
        <taxon>Eukaryota</taxon>
        <taxon>Fungi</taxon>
        <taxon>Dikarya</taxon>
        <taxon>Ascomycota</taxon>
        <taxon>Pezizomycotina</taxon>
        <taxon>Sordariomycetes</taxon>
        <taxon>Sordariomycetidae</taxon>
        <taxon>Sordariales</taxon>
        <taxon>Sordariaceae</taxon>
        <taxon>Neurospora</taxon>
    </lineage>
</organism>
<dbReference type="EMBL" id="JAULSX010000005">
    <property type="protein sequence ID" value="KAK3490491.1"/>
    <property type="molecule type" value="Genomic_DNA"/>
</dbReference>
<dbReference type="Proteomes" id="UP001285908">
    <property type="component" value="Unassembled WGS sequence"/>
</dbReference>
<keyword evidence="3" id="KW-1185">Reference proteome</keyword>
<name>A0AAJ0I5L0_9PEZI</name>
<accession>A0AAJ0I5L0</accession>
<comment type="caution">
    <text evidence="2">The sequence shown here is derived from an EMBL/GenBank/DDBJ whole genome shotgun (WGS) entry which is preliminary data.</text>
</comment>
<evidence type="ECO:0000256" key="1">
    <source>
        <dbReference type="SAM" id="Phobius"/>
    </source>
</evidence>